<evidence type="ECO:0000256" key="7">
    <source>
        <dbReference type="ARBA" id="ARBA00023014"/>
    </source>
</evidence>
<dbReference type="SFLD" id="SFLDG01123">
    <property type="entry name" value="methyltransferase_(Class_B)"/>
    <property type="match status" value="1"/>
</dbReference>
<dbReference type="Pfam" id="PF02310">
    <property type="entry name" value="B12-binding"/>
    <property type="match status" value="1"/>
</dbReference>
<evidence type="ECO:0000259" key="9">
    <source>
        <dbReference type="PROSITE" id="PS51918"/>
    </source>
</evidence>
<keyword evidence="6" id="KW-0408">Iron</keyword>
<dbReference type="SUPFAM" id="SSF52242">
    <property type="entry name" value="Cobalamin (vitamin B12)-binding domain"/>
    <property type="match status" value="1"/>
</dbReference>
<dbReference type="InterPro" id="IPR023404">
    <property type="entry name" value="rSAM_horseshoe"/>
</dbReference>
<dbReference type="AlphaFoldDB" id="A0A4Y8S6M3"/>
<dbReference type="OrthoDB" id="9801424at2"/>
<dbReference type="CDD" id="cd01335">
    <property type="entry name" value="Radical_SAM"/>
    <property type="match status" value="1"/>
</dbReference>
<keyword evidence="7" id="KW-0411">Iron-sulfur</keyword>
<keyword evidence="2" id="KW-0489">Methyltransferase</keyword>
<dbReference type="InterPro" id="IPR006638">
    <property type="entry name" value="Elp3/MiaA/NifB-like_rSAM"/>
</dbReference>
<dbReference type="GO" id="GO:0031419">
    <property type="term" value="F:cobalamin binding"/>
    <property type="evidence" value="ECO:0007669"/>
    <property type="project" value="InterPro"/>
</dbReference>
<dbReference type="Gene3D" id="3.80.30.20">
    <property type="entry name" value="tm_1862 like domain"/>
    <property type="match status" value="1"/>
</dbReference>
<dbReference type="SMART" id="SM00729">
    <property type="entry name" value="Elp3"/>
    <property type="match status" value="1"/>
</dbReference>
<name>A0A4Y8S6M3_9SPHI</name>
<dbReference type="InterPro" id="IPR051198">
    <property type="entry name" value="BchE-like"/>
</dbReference>
<dbReference type="Gene3D" id="3.40.50.280">
    <property type="entry name" value="Cobalamin-binding domain"/>
    <property type="match status" value="1"/>
</dbReference>
<evidence type="ECO:0000313" key="11">
    <source>
        <dbReference type="Proteomes" id="UP000297540"/>
    </source>
</evidence>
<gene>
    <name evidence="10" type="ORF">E2R66_21730</name>
</gene>
<dbReference type="InterPro" id="IPR034466">
    <property type="entry name" value="Methyltransferase_Class_B"/>
</dbReference>
<feature type="domain" description="B12-binding" evidence="8">
    <location>
        <begin position="7"/>
        <end position="141"/>
    </location>
</feature>
<dbReference type="PANTHER" id="PTHR43409:SF7">
    <property type="entry name" value="BLL1977 PROTEIN"/>
    <property type="match status" value="1"/>
</dbReference>
<dbReference type="PROSITE" id="PS51918">
    <property type="entry name" value="RADICAL_SAM"/>
    <property type="match status" value="1"/>
</dbReference>
<dbReference type="SFLD" id="SFLDS00029">
    <property type="entry name" value="Radical_SAM"/>
    <property type="match status" value="1"/>
</dbReference>
<protein>
    <submittedName>
        <fullName evidence="10">Radical SAM protein</fullName>
    </submittedName>
</protein>
<dbReference type="PANTHER" id="PTHR43409">
    <property type="entry name" value="ANAEROBIC MAGNESIUM-PROTOPORPHYRIN IX MONOMETHYL ESTER CYCLASE-RELATED"/>
    <property type="match status" value="1"/>
</dbReference>
<dbReference type="SUPFAM" id="SSF102114">
    <property type="entry name" value="Radical SAM enzymes"/>
    <property type="match status" value="1"/>
</dbReference>
<keyword evidence="4" id="KW-0949">S-adenosyl-L-methionine</keyword>
<dbReference type="SFLD" id="SFLDG01082">
    <property type="entry name" value="B12-binding_domain_containing"/>
    <property type="match status" value="1"/>
</dbReference>
<dbReference type="GO" id="GO:0003824">
    <property type="term" value="F:catalytic activity"/>
    <property type="evidence" value="ECO:0007669"/>
    <property type="project" value="InterPro"/>
</dbReference>
<keyword evidence="11" id="KW-1185">Reference proteome</keyword>
<evidence type="ECO:0000256" key="2">
    <source>
        <dbReference type="ARBA" id="ARBA00022603"/>
    </source>
</evidence>
<evidence type="ECO:0000259" key="8">
    <source>
        <dbReference type="PROSITE" id="PS51332"/>
    </source>
</evidence>
<evidence type="ECO:0000256" key="5">
    <source>
        <dbReference type="ARBA" id="ARBA00022723"/>
    </source>
</evidence>
<sequence length="447" mass="50655">MKVLFVNPHYSFDPFTLLLHPPLAFGYLSNFLKKDGHEVYHADLPFHGNRPEAVLSFIETIQPDVIGLTAVAQSFYHTLEITTLIKQHYPAIPIVAGGPLVTFVPEDVLTRHPSLDYLILYDGEESFVALVNALQARATSQQMKSIPGIAFRDSHGSVIVTPPAPTVSDLDYYGIPDRSIFELKNYLAYDYETVLVTSRGCPSRCTFCSTTLMGRNFRYNSPKHVCDEIEQVLNMGFSSIFFGDDTFSGNSKRTIDICTEINARSLKFNWTSNMRAIDAKPDVLEAMRGAGAYRVFVGFESIQNSTLKLIKKGTTPERLFQKANLIKSYDIELHSAFIIGAPGDSDVSLRETMDFIRIINPTVATFNCMEPRPGTDVYNHPERYGLIMPDKYWYEKLDWMEEPVSYTADLSRSEIKQWINRCYDEFCSPTFLDTHTNDLEMVKAAWA</sequence>
<organism evidence="10 11">
    <name type="scientific">Mucilaginibacter psychrotolerans</name>
    <dbReference type="NCBI Taxonomy" id="1524096"/>
    <lineage>
        <taxon>Bacteria</taxon>
        <taxon>Pseudomonadati</taxon>
        <taxon>Bacteroidota</taxon>
        <taxon>Sphingobacteriia</taxon>
        <taxon>Sphingobacteriales</taxon>
        <taxon>Sphingobacteriaceae</taxon>
        <taxon>Mucilaginibacter</taxon>
    </lineage>
</organism>
<reference evidence="10 11" key="1">
    <citation type="journal article" date="2017" name="Int. J. Syst. Evol. Microbiol.">
        <title>Mucilaginibacterpsychrotolerans sp. nov., isolated from peatlands.</title>
        <authorList>
            <person name="Deng Y."/>
            <person name="Shen L."/>
            <person name="Xu B."/>
            <person name="Liu Y."/>
            <person name="Gu Z."/>
            <person name="Liu H."/>
            <person name="Zhou Y."/>
        </authorList>
    </citation>
    <scope>NUCLEOTIDE SEQUENCE [LARGE SCALE GENOMIC DNA]</scope>
    <source>
        <strain evidence="10 11">NH7-4</strain>
    </source>
</reference>
<dbReference type="RefSeq" id="WP_133234719.1">
    <property type="nucleotide sequence ID" value="NZ_SOZE01000029.1"/>
</dbReference>
<evidence type="ECO:0000313" key="10">
    <source>
        <dbReference type="EMBL" id="TFF34572.1"/>
    </source>
</evidence>
<evidence type="ECO:0000256" key="6">
    <source>
        <dbReference type="ARBA" id="ARBA00023004"/>
    </source>
</evidence>
<dbReference type="InterPro" id="IPR058240">
    <property type="entry name" value="rSAM_sf"/>
</dbReference>
<dbReference type="GO" id="GO:0046872">
    <property type="term" value="F:metal ion binding"/>
    <property type="evidence" value="ECO:0007669"/>
    <property type="project" value="UniProtKB-KW"/>
</dbReference>
<keyword evidence="3" id="KW-0808">Transferase</keyword>
<dbReference type="InterPro" id="IPR036724">
    <property type="entry name" value="Cobalamin-bd_sf"/>
</dbReference>
<comment type="cofactor">
    <cofactor evidence="1">
        <name>[4Fe-4S] cluster</name>
        <dbReference type="ChEBI" id="CHEBI:49883"/>
    </cofactor>
</comment>
<comment type="caution">
    <text evidence="10">The sequence shown here is derived from an EMBL/GenBank/DDBJ whole genome shotgun (WGS) entry which is preliminary data.</text>
</comment>
<dbReference type="InterPro" id="IPR006158">
    <property type="entry name" value="Cobalamin-bd"/>
</dbReference>
<evidence type="ECO:0000256" key="3">
    <source>
        <dbReference type="ARBA" id="ARBA00022679"/>
    </source>
</evidence>
<evidence type="ECO:0000256" key="4">
    <source>
        <dbReference type="ARBA" id="ARBA00022691"/>
    </source>
</evidence>
<dbReference type="PROSITE" id="PS51332">
    <property type="entry name" value="B12_BINDING"/>
    <property type="match status" value="1"/>
</dbReference>
<proteinExistence type="predicted"/>
<accession>A0A4Y8S6M3</accession>
<dbReference type="Proteomes" id="UP000297540">
    <property type="component" value="Unassembled WGS sequence"/>
</dbReference>
<dbReference type="CDD" id="cd02068">
    <property type="entry name" value="radical_SAM_B12_BD"/>
    <property type="match status" value="1"/>
</dbReference>
<keyword evidence="5" id="KW-0479">Metal-binding</keyword>
<dbReference type="InterPro" id="IPR007197">
    <property type="entry name" value="rSAM"/>
</dbReference>
<dbReference type="GO" id="GO:0051539">
    <property type="term" value="F:4 iron, 4 sulfur cluster binding"/>
    <property type="evidence" value="ECO:0007669"/>
    <property type="project" value="UniProtKB-KW"/>
</dbReference>
<dbReference type="Pfam" id="PF04055">
    <property type="entry name" value="Radical_SAM"/>
    <property type="match status" value="1"/>
</dbReference>
<feature type="domain" description="Radical SAM core" evidence="9">
    <location>
        <begin position="187"/>
        <end position="411"/>
    </location>
</feature>
<dbReference type="EMBL" id="SOZE01000029">
    <property type="protein sequence ID" value="TFF34572.1"/>
    <property type="molecule type" value="Genomic_DNA"/>
</dbReference>
<evidence type="ECO:0000256" key="1">
    <source>
        <dbReference type="ARBA" id="ARBA00001966"/>
    </source>
</evidence>